<sequence>SLAVLNEAKAVIVVKGQQASGKPLTDDQAATIENFIKDAEFNANEALWDVMHPGIDPYGWEQIGIRGAIGRRYLLKQHGDFFRADILPFDMRNCVYGLDRHGLNWVAFARVITKEESEMEYGPNGMLSEPFGVEWDYWSRTIERVFVNNILVAEQLNPLGYPPFVLDLVQSGTFLGTSWRAIRMNGDSLFTANRDLYPHWNAIHSIMQTMNYLTLAPPTIWKTKGGQKLPDKPPFRMGRQVGLDSEDNEDVAQIELPDIQASNRNFQATLGGALQRGSLAYTDWGNLAFQLSQVALATLGDAARQVYTPRLFTMARSRKKGAMMMIDQMRRFNLRANIGRSGEKRAYTAADLEG</sequence>
<name>A0A0F8ZC59_9ZZZZ</name>
<proteinExistence type="predicted"/>
<feature type="non-terminal residue" evidence="1">
    <location>
        <position position="1"/>
    </location>
</feature>
<gene>
    <name evidence="1" type="ORF">LCGC14_3052230</name>
</gene>
<accession>A0A0F8ZC59</accession>
<evidence type="ECO:0000313" key="1">
    <source>
        <dbReference type="EMBL" id="KKK57661.1"/>
    </source>
</evidence>
<feature type="non-terminal residue" evidence="1">
    <location>
        <position position="354"/>
    </location>
</feature>
<protein>
    <submittedName>
        <fullName evidence="1">Uncharacterized protein</fullName>
    </submittedName>
</protein>
<reference evidence="1" key="1">
    <citation type="journal article" date="2015" name="Nature">
        <title>Complex archaea that bridge the gap between prokaryotes and eukaryotes.</title>
        <authorList>
            <person name="Spang A."/>
            <person name="Saw J.H."/>
            <person name="Jorgensen S.L."/>
            <person name="Zaremba-Niedzwiedzka K."/>
            <person name="Martijn J."/>
            <person name="Lind A.E."/>
            <person name="van Eijk R."/>
            <person name="Schleper C."/>
            <person name="Guy L."/>
            <person name="Ettema T.J."/>
        </authorList>
    </citation>
    <scope>NUCLEOTIDE SEQUENCE</scope>
</reference>
<dbReference type="AlphaFoldDB" id="A0A0F8ZC59"/>
<organism evidence="1">
    <name type="scientific">marine sediment metagenome</name>
    <dbReference type="NCBI Taxonomy" id="412755"/>
    <lineage>
        <taxon>unclassified sequences</taxon>
        <taxon>metagenomes</taxon>
        <taxon>ecological metagenomes</taxon>
    </lineage>
</organism>
<comment type="caution">
    <text evidence="1">The sequence shown here is derived from an EMBL/GenBank/DDBJ whole genome shotgun (WGS) entry which is preliminary data.</text>
</comment>
<dbReference type="EMBL" id="LAZR01064367">
    <property type="protein sequence ID" value="KKK57661.1"/>
    <property type="molecule type" value="Genomic_DNA"/>
</dbReference>